<dbReference type="GO" id="GO:0016791">
    <property type="term" value="F:phosphatase activity"/>
    <property type="evidence" value="ECO:0007669"/>
    <property type="project" value="UniProtKB-ARBA"/>
</dbReference>
<gene>
    <name evidence="1" type="ORF">TOT_010001024</name>
</gene>
<dbReference type="EMBL" id="AP011946">
    <property type="protein sequence ID" value="BAM39569.1"/>
    <property type="molecule type" value="Genomic_DNA"/>
</dbReference>
<dbReference type="InterPro" id="IPR006379">
    <property type="entry name" value="HAD-SF_hydro_IIB"/>
</dbReference>
<dbReference type="Proteomes" id="UP000003786">
    <property type="component" value="Chromosome 1"/>
</dbReference>
<dbReference type="Gene3D" id="3.30.1240.10">
    <property type="match status" value="1"/>
</dbReference>
<dbReference type="GO" id="GO:0005829">
    <property type="term" value="C:cytosol"/>
    <property type="evidence" value="ECO:0007669"/>
    <property type="project" value="TreeGrafter"/>
</dbReference>
<dbReference type="OMA" id="GHENAES"/>
<dbReference type="RefSeq" id="XP_009689870.1">
    <property type="nucleotide sequence ID" value="XM_009691575.1"/>
</dbReference>
<dbReference type="OrthoDB" id="365801at2759"/>
<proteinExistence type="predicted"/>
<dbReference type="PANTHER" id="PTHR10000">
    <property type="entry name" value="PHOSPHOSERINE PHOSPHATASE"/>
    <property type="match status" value="1"/>
</dbReference>
<dbReference type="GeneID" id="20713849"/>
<dbReference type="AlphaFoldDB" id="J4DNU5"/>
<dbReference type="Gene3D" id="3.40.50.1000">
    <property type="entry name" value="HAD superfamily/HAD-like"/>
    <property type="match status" value="1"/>
</dbReference>
<keyword evidence="1" id="KW-0378">Hydrolase</keyword>
<dbReference type="SUPFAM" id="SSF56784">
    <property type="entry name" value="HAD-like"/>
    <property type="match status" value="1"/>
</dbReference>
<dbReference type="VEuPathDB" id="PiroplasmaDB:TOT_010001024"/>
<dbReference type="InterPro" id="IPR023214">
    <property type="entry name" value="HAD_sf"/>
</dbReference>
<dbReference type="GO" id="GO:0000287">
    <property type="term" value="F:magnesium ion binding"/>
    <property type="evidence" value="ECO:0007669"/>
    <property type="project" value="TreeGrafter"/>
</dbReference>
<evidence type="ECO:0000313" key="1">
    <source>
        <dbReference type="EMBL" id="BAM39569.1"/>
    </source>
</evidence>
<protein>
    <submittedName>
        <fullName evidence="1">HAD-superfamily hydrolase, subfamily IIB protein</fullName>
    </submittedName>
</protein>
<evidence type="ECO:0000313" key="2">
    <source>
        <dbReference type="Proteomes" id="UP000003786"/>
    </source>
</evidence>
<dbReference type="KEGG" id="tot:TOT_010001024"/>
<dbReference type="STRING" id="869250.J4DNU5"/>
<dbReference type="PANTHER" id="PTHR10000:SF53">
    <property type="entry name" value="5-AMINO-6-(5-PHOSPHO-D-RIBITYLAMINO)URACIL PHOSPHATASE YBJI-RELATED"/>
    <property type="match status" value="1"/>
</dbReference>
<organism evidence="1 2">
    <name type="scientific">Theileria orientalis strain Shintoku</name>
    <dbReference type="NCBI Taxonomy" id="869250"/>
    <lineage>
        <taxon>Eukaryota</taxon>
        <taxon>Sar</taxon>
        <taxon>Alveolata</taxon>
        <taxon>Apicomplexa</taxon>
        <taxon>Aconoidasida</taxon>
        <taxon>Piroplasmida</taxon>
        <taxon>Theileriidae</taxon>
        <taxon>Theileria</taxon>
    </lineage>
</organism>
<name>J4DNU5_THEOR</name>
<keyword evidence="2" id="KW-1185">Reference proteome</keyword>
<dbReference type="InterPro" id="IPR036412">
    <property type="entry name" value="HAD-like_sf"/>
</dbReference>
<sequence length="301" mass="34055">MQYPFCLKTVISIIVLYSWNIKSADIAQFQKPSTPPKYFGIDVDGTFFVKDEAVFRKNIEAFKLLKSKNITPFFCTGSDRFSNKKLLGDSFFTETGYDGFPGIYDNGALVYGPDGSLIKIEKFSEEFLDKINEHMTNNNINSRVIYMNEDKLYSVQKLDDDVLNYLKSFNYEPTQSTFEEIKKKNIVSIGFNSDNFEITGLTKDTDYIISFGEAGVAQLTPPGINKRSGIEALLNHYNSNANECAYIGDSQNDHEAMEFCYVSFAVGNADDDTKQKAKWVLDLNYDKGAFEKAVKLLTDSL</sequence>
<reference evidence="1 2" key="1">
    <citation type="journal article" date="2012" name="MBio">
        <title>Comparative genome analysis of three eukaryotic parasites with differing abilities to transform leukocytes reveals key mediators of Theileria-induced leukocyte transformation.</title>
        <authorList>
            <person name="Hayashida K."/>
            <person name="Hara Y."/>
            <person name="Abe T."/>
            <person name="Yamasaki C."/>
            <person name="Toyoda A."/>
            <person name="Kosuge T."/>
            <person name="Suzuki Y."/>
            <person name="Sato Y."/>
            <person name="Kawashima S."/>
            <person name="Katayama T."/>
            <person name="Wakaguri H."/>
            <person name="Inoue N."/>
            <person name="Homma K."/>
            <person name="Tada-Umezaki M."/>
            <person name="Yagi Y."/>
            <person name="Fujii Y."/>
            <person name="Habara T."/>
            <person name="Kanehisa M."/>
            <person name="Watanabe H."/>
            <person name="Ito K."/>
            <person name="Gojobori T."/>
            <person name="Sugawara H."/>
            <person name="Imanishi T."/>
            <person name="Weir W."/>
            <person name="Gardner M."/>
            <person name="Pain A."/>
            <person name="Shiels B."/>
            <person name="Hattori M."/>
            <person name="Nene V."/>
            <person name="Sugimoto C."/>
        </authorList>
    </citation>
    <scope>NUCLEOTIDE SEQUENCE [LARGE SCALE GENOMIC DNA]</scope>
    <source>
        <strain evidence="1 2">Shintoku</strain>
    </source>
</reference>
<dbReference type="eggNOG" id="ENOG502RSY5">
    <property type="taxonomic scope" value="Eukaryota"/>
</dbReference>
<accession>J4DNU5</accession>
<dbReference type="NCBIfam" id="TIGR01484">
    <property type="entry name" value="HAD-SF-IIB"/>
    <property type="match status" value="1"/>
</dbReference>
<dbReference type="Pfam" id="PF08282">
    <property type="entry name" value="Hydrolase_3"/>
    <property type="match status" value="1"/>
</dbReference>